<feature type="transmembrane region" description="Helical" evidence="8">
    <location>
        <begin position="247"/>
        <end position="266"/>
    </location>
</feature>
<name>A0A098QXP4_9SPIO</name>
<feature type="domain" description="ABC transmembrane type-1" evidence="9">
    <location>
        <begin position="75"/>
        <end position="266"/>
    </location>
</feature>
<dbReference type="PANTHER" id="PTHR43744:SF8">
    <property type="entry name" value="SN-GLYCEROL-3-PHOSPHATE TRANSPORT SYSTEM PERMEASE PROTEIN UGPE"/>
    <property type="match status" value="1"/>
</dbReference>
<comment type="subcellular location">
    <subcellularLocation>
        <location evidence="1 8">Cell membrane</location>
        <topology evidence="1 8">Multi-pass membrane protein</topology>
    </subcellularLocation>
</comment>
<evidence type="ECO:0000256" key="8">
    <source>
        <dbReference type="RuleBase" id="RU363032"/>
    </source>
</evidence>
<dbReference type="PANTHER" id="PTHR43744">
    <property type="entry name" value="ABC TRANSPORTER PERMEASE PROTEIN MG189-RELATED-RELATED"/>
    <property type="match status" value="1"/>
</dbReference>
<sequence length="281" mass="31746">MKNRRTQKRVFRVVFYLGGTLLVAFWLIPVVIAFFTAAKSMDEIMSSPLMWTPPESWTWENFTQAWRDAGMSQYMLNSFIVTIPSVVGTLLISSLGAYALAFYRFRLNKAVLILFVSGMLIPFQMLMIPVFRFSDTLGLINTYGGVSLFHVAFQLGFCVYFLRNFMRTLPYSLIEATRMDGAGEFTIYLRIIMPLALPSLAALAVLEFTWIWNDLLWSIVLLHSDKVKTITQGLANMQGEFITSYNMIAAGSILAALPPLVVFLIFQRFFISGLTVGAEKG</sequence>
<evidence type="ECO:0000256" key="7">
    <source>
        <dbReference type="ARBA" id="ARBA00023136"/>
    </source>
</evidence>
<keyword evidence="4" id="KW-1003">Cell membrane</keyword>
<evidence type="ECO:0000256" key="4">
    <source>
        <dbReference type="ARBA" id="ARBA00022475"/>
    </source>
</evidence>
<dbReference type="GO" id="GO:0005886">
    <property type="term" value="C:plasma membrane"/>
    <property type="evidence" value="ECO:0007669"/>
    <property type="project" value="UniProtKB-SubCell"/>
</dbReference>
<gene>
    <name evidence="10" type="ORF">DC28_06295</name>
</gene>
<feature type="transmembrane region" description="Helical" evidence="8">
    <location>
        <begin position="110"/>
        <end position="131"/>
    </location>
</feature>
<feature type="transmembrane region" description="Helical" evidence="8">
    <location>
        <begin position="143"/>
        <end position="166"/>
    </location>
</feature>
<evidence type="ECO:0000256" key="3">
    <source>
        <dbReference type="ARBA" id="ARBA00022448"/>
    </source>
</evidence>
<dbReference type="InterPro" id="IPR000515">
    <property type="entry name" value="MetI-like"/>
</dbReference>
<evidence type="ECO:0000259" key="9">
    <source>
        <dbReference type="PROSITE" id="PS50928"/>
    </source>
</evidence>
<dbReference type="Proteomes" id="UP000029692">
    <property type="component" value="Unassembled WGS sequence"/>
</dbReference>
<evidence type="ECO:0000256" key="2">
    <source>
        <dbReference type="ARBA" id="ARBA00020515"/>
    </source>
</evidence>
<keyword evidence="5 8" id="KW-0812">Transmembrane</keyword>
<evidence type="ECO:0000256" key="1">
    <source>
        <dbReference type="ARBA" id="ARBA00004651"/>
    </source>
</evidence>
<dbReference type="CDD" id="cd06261">
    <property type="entry name" value="TM_PBP2"/>
    <property type="match status" value="1"/>
</dbReference>
<dbReference type="SUPFAM" id="SSF161098">
    <property type="entry name" value="MetI-like"/>
    <property type="match status" value="1"/>
</dbReference>
<dbReference type="AlphaFoldDB" id="A0A098QXP4"/>
<dbReference type="EMBL" id="JNUP01000049">
    <property type="protein sequence ID" value="KGE72660.1"/>
    <property type="molecule type" value="Genomic_DNA"/>
</dbReference>
<feature type="transmembrane region" description="Helical" evidence="8">
    <location>
        <begin position="187"/>
        <end position="212"/>
    </location>
</feature>
<dbReference type="PROSITE" id="PS50928">
    <property type="entry name" value="ABC_TM1"/>
    <property type="match status" value="1"/>
</dbReference>
<dbReference type="eggNOG" id="COG0395">
    <property type="taxonomic scope" value="Bacteria"/>
</dbReference>
<dbReference type="STRING" id="1480694.DC28_06295"/>
<evidence type="ECO:0000256" key="5">
    <source>
        <dbReference type="ARBA" id="ARBA00022692"/>
    </source>
</evidence>
<keyword evidence="6 8" id="KW-1133">Transmembrane helix</keyword>
<organism evidence="10 11">
    <name type="scientific">Spirochaeta lutea</name>
    <dbReference type="NCBI Taxonomy" id="1480694"/>
    <lineage>
        <taxon>Bacteria</taxon>
        <taxon>Pseudomonadati</taxon>
        <taxon>Spirochaetota</taxon>
        <taxon>Spirochaetia</taxon>
        <taxon>Spirochaetales</taxon>
        <taxon>Spirochaetaceae</taxon>
        <taxon>Spirochaeta</taxon>
    </lineage>
</organism>
<feature type="transmembrane region" description="Helical" evidence="8">
    <location>
        <begin position="79"/>
        <end position="103"/>
    </location>
</feature>
<feature type="transmembrane region" description="Helical" evidence="8">
    <location>
        <begin position="12"/>
        <end position="38"/>
    </location>
</feature>
<accession>A0A098QXP4</accession>
<evidence type="ECO:0000313" key="10">
    <source>
        <dbReference type="EMBL" id="KGE72660.1"/>
    </source>
</evidence>
<proteinExistence type="inferred from homology"/>
<keyword evidence="3 8" id="KW-0813">Transport</keyword>
<dbReference type="Pfam" id="PF00528">
    <property type="entry name" value="BPD_transp_1"/>
    <property type="match status" value="1"/>
</dbReference>
<dbReference type="Gene3D" id="1.10.3720.10">
    <property type="entry name" value="MetI-like"/>
    <property type="match status" value="1"/>
</dbReference>
<comment type="caution">
    <text evidence="10">The sequence shown here is derived from an EMBL/GenBank/DDBJ whole genome shotgun (WGS) entry which is preliminary data.</text>
</comment>
<dbReference type="InterPro" id="IPR035906">
    <property type="entry name" value="MetI-like_sf"/>
</dbReference>
<evidence type="ECO:0000313" key="11">
    <source>
        <dbReference type="Proteomes" id="UP000029692"/>
    </source>
</evidence>
<comment type="similarity">
    <text evidence="8">Belongs to the binding-protein-dependent transport system permease family.</text>
</comment>
<dbReference type="GO" id="GO:0055085">
    <property type="term" value="P:transmembrane transport"/>
    <property type="evidence" value="ECO:0007669"/>
    <property type="project" value="InterPro"/>
</dbReference>
<evidence type="ECO:0000256" key="6">
    <source>
        <dbReference type="ARBA" id="ARBA00022989"/>
    </source>
</evidence>
<dbReference type="OrthoDB" id="9815445at2"/>
<reference evidence="10 11" key="1">
    <citation type="submission" date="2014-05" db="EMBL/GenBank/DDBJ databases">
        <title>De novo Genome Sequence of Spirocheata sp.</title>
        <authorList>
            <person name="Shivani Y."/>
            <person name="Subhash Y."/>
            <person name="Tushar L."/>
            <person name="Sasikala C."/>
            <person name="Ramana C.V."/>
        </authorList>
    </citation>
    <scope>NUCLEOTIDE SEQUENCE [LARGE SCALE GENOMIC DNA]</scope>
    <source>
        <strain evidence="10 11">JC230</strain>
    </source>
</reference>
<keyword evidence="7 8" id="KW-0472">Membrane</keyword>
<protein>
    <recommendedName>
        <fullName evidence="2">sn-glycerol-3-phosphate transport system permease protein UgpE</fullName>
    </recommendedName>
</protein>
<keyword evidence="11" id="KW-1185">Reference proteome</keyword>